<accession>A0ACC2HXR6</accession>
<proteinExistence type="predicted"/>
<reference evidence="1" key="1">
    <citation type="submission" date="2022-11" db="EMBL/GenBank/DDBJ databases">
        <title>Genome Sequence of Boeremia exigua.</title>
        <authorList>
            <person name="Buettner E."/>
        </authorList>
    </citation>
    <scope>NUCLEOTIDE SEQUENCE</scope>
    <source>
        <strain evidence="1">CU02</strain>
    </source>
</reference>
<dbReference type="EMBL" id="JAPHNI010000845">
    <property type="protein sequence ID" value="KAJ8107871.1"/>
    <property type="molecule type" value="Genomic_DNA"/>
</dbReference>
<keyword evidence="2" id="KW-1185">Reference proteome</keyword>
<evidence type="ECO:0000313" key="1">
    <source>
        <dbReference type="EMBL" id="KAJ8107871.1"/>
    </source>
</evidence>
<sequence length="471" mass="52433">MALDLELDLLGAQPALFRLYTQLAFVFRAQGQVQRDTVVSTLTAGLDCLAKAFPWVAGQVLNINHEPGGSPCYRIRTFEEVPGLIVKNYESDAAIPTLSMLENARYPMSMLHEDVWAPCPTIASLAFDPTKPSGSNKEPAPVMLVQLSFIKDGFVLCINMQHNVCDMMGQAAVMGWLSRACRGEPFTADELHIGNTNRVSTVQLTDNVSQDLQVDLRDQLLTGIKDVPDNLTVKTTPILTPPPSTWAYHRFDSSSLKCLKDLATTELPDDFTKFISTDDALSAFIFKSVLRTRRHRLPDKTRVVSLARAVDARRYMEVPADYPGILQNMAYTRHSLIDLIGLPLGHIAASLRSQVDPETSDVRRRTQSLLTFLSQAGENLSKVSFTARQQHDADIALSSWSKVSAYEWDFGFGLGSAVAVRRPGFVPVESLMYIMPRDCDGAIEVAMCLREEDNKRLQDDAEWTHFVEYIG</sequence>
<name>A0ACC2HXR6_9PLEO</name>
<organism evidence="1 2">
    <name type="scientific">Boeremia exigua</name>
    <dbReference type="NCBI Taxonomy" id="749465"/>
    <lineage>
        <taxon>Eukaryota</taxon>
        <taxon>Fungi</taxon>
        <taxon>Dikarya</taxon>
        <taxon>Ascomycota</taxon>
        <taxon>Pezizomycotina</taxon>
        <taxon>Dothideomycetes</taxon>
        <taxon>Pleosporomycetidae</taxon>
        <taxon>Pleosporales</taxon>
        <taxon>Pleosporineae</taxon>
        <taxon>Didymellaceae</taxon>
        <taxon>Boeremia</taxon>
    </lineage>
</organism>
<dbReference type="Proteomes" id="UP001153331">
    <property type="component" value="Unassembled WGS sequence"/>
</dbReference>
<gene>
    <name evidence="1" type="ORF">OPT61_g8566</name>
</gene>
<protein>
    <submittedName>
        <fullName evidence="1">Uncharacterized protein</fullName>
    </submittedName>
</protein>
<comment type="caution">
    <text evidence="1">The sequence shown here is derived from an EMBL/GenBank/DDBJ whole genome shotgun (WGS) entry which is preliminary data.</text>
</comment>
<evidence type="ECO:0000313" key="2">
    <source>
        <dbReference type="Proteomes" id="UP001153331"/>
    </source>
</evidence>